<evidence type="ECO:0008006" key="4">
    <source>
        <dbReference type="Google" id="ProtNLM"/>
    </source>
</evidence>
<dbReference type="Proteomes" id="UP000432015">
    <property type="component" value="Unassembled WGS sequence"/>
</dbReference>
<dbReference type="AlphaFoldDB" id="A0A7K1L0F0"/>
<gene>
    <name evidence="2" type="ORF">GNZ18_13965</name>
</gene>
<name>A0A7K1L0F0_9ACTN</name>
<dbReference type="Pfam" id="PF03995">
    <property type="entry name" value="Inhibitor_I36"/>
    <property type="match status" value="1"/>
</dbReference>
<organism evidence="2 3">
    <name type="scientific">Actinomadura litoris</name>
    <dbReference type="NCBI Taxonomy" id="2678616"/>
    <lineage>
        <taxon>Bacteria</taxon>
        <taxon>Bacillati</taxon>
        <taxon>Actinomycetota</taxon>
        <taxon>Actinomycetes</taxon>
        <taxon>Streptosporangiales</taxon>
        <taxon>Thermomonosporaceae</taxon>
        <taxon>Actinomadura</taxon>
    </lineage>
</organism>
<dbReference type="Gene3D" id="2.60.20.10">
    <property type="entry name" value="Crystallins"/>
    <property type="match status" value="1"/>
</dbReference>
<dbReference type="SUPFAM" id="SSF49695">
    <property type="entry name" value="gamma-Crystallin-like"/>
    <property type="match status" value="1"/>
</dbReference>
<evidence type="ECO:0000313" key="2">
    <source>
        <dbReference type="EMBL" id="MUN37706.1"/>
    </source>
</evidence>
<evidence type="ECO:0000256" key="1">
    <source>
        <dbReference type="SAM" id="MobiDB-lite"/>
    </source>
</evidence>
<keyword evidence="3" id="KW-1185">Reference proteome</keyword>
<comment type="caution">
    <text evidence="2">The sequence shown here is derived from an EMBL/GenBank/DDBJ whole genome shotgun (WGS) entry which is preliminary data.</text>
</comment>
<feature type="region of interest" description="Disordered" evidence="1">
    <location>
        <begin position="1"/>
        <end position="59"/>
    </location>
</feature>
<sequence>MFNGQCPVSRGRAPGLACPHVQGSGPGYGTDQGGGHRRPDHAPARAIVDGESSPPPQERAGMKLKRTLTVGAVAAACAAGTTVGTTGIANADWRDCPDGSVCVWEHSNYNGRFLSGGTTVSNVGSAINDKTTSLWNRTGTVVCFFEHTNSSGRAVYVTGPGDSSPNIGNSANDKISSWGPCN</sequence>
<dbReference type="EMBL" id="WOFH01000004">
    <property type="protein sequence ID" value="MUN37706.1"/>
    <property type="molecule type" value="Genomic_DNA"/>
</dbReference>
<dbReference type="InterPro" id="IPR011024">
    <property type="entry name" value="G_crystallin-like"/>
</dbReference>
<feature type="compositionally biased region" description="Polar residues" evidence="1">
    <location>
        <begin position="161"/>
        <end position="175"/>
    </location>
</feature>
<reference evidence="2 3" key="1">
    <citation type="submission" date="2019-11" db="EMBL/GenBank/DDBJ databases">
        <authorList>
            <person name="Cao P."/>
        </authorList>
    </citation>
    <scope>NUCLEOTIDE SEQUENCE [LARGE SCALE GENOMIC DNA]</scope>
    <source>
        <strain evidence="2 3">NEAU-AAG5</strain>
    </source>
</reference>
<evidence type="ECO:0000313" key="3">
    <source>
        <dbReference type="Proteomes" id="UP000432015"/>
    </source>
</evidence>
<feature type="region of interest" description="Disordered" evidence="1">
    <location>
        <begin position="160"/>
        <end position="182"/>
    </location>
</feature>
<protein>
    <recommendedName>
        <fullName evidence="4">Peptidase inhibitor family I36</fullName>
    </recommendedName>
</protein>
<proteinExistence type="predicted"/>
<feature type="compositionally biased region" description="Gly residues" evidence="1">
    <location>
        <begin position="24"/>
        <end position="33"/>
    </location>
</feature>
<accession>A0A7K1L0F0</accession>